<gene>
    <name evidence="1" type="ORF">NPIL_670471</name>
</gene>
<keyword evidence="2" id="KW-1185">Reference proteome</keyword>
<evidence type="ECO:0000313" key="1">
    <source>
        <dbReference type="EMBL" id="GFT66350.1"/>
    </source>
</evidence>
<comment type="caution">
    <text evidence="1">The sequence shown here is derived from an EMBL/GenBank/DDBJ whole genome shotgun (WGS) entry which is preliminary data.</text>
</comment>
<name>A0A8X6PE91_NEPPI</name>
<dbReference type="Proteomes" id="UP000887013">
    <property type="component" value="Unassembled WGS sequence"/>
</dbReference>
<protein>
    <submittedName>
        <fullName evidence="1">Uncharacterized protein</fullName>
    </submittedName>
</protein>
<proteinExistence type="predicted"/>
<dbReference type="EMBL" id="BMAW01115499">
    <property type="protein sequence ID" value="GFT66350.1"/>
    <property type="molecule type" value="Genomic_DNA"/>
</dbReference>
<evidence type="ECO:0000313" key="2">
    <source>
        <dbReference type="Proteomes" id="UP000887013"/>
    </source>
</evidence>
<dbReference type="OrthoDB" id="4843387at2759"/>
<accession>A0A8X6PE91</accession>
<sequence length="127" mass="14581">MRSPLSIRDSISTPLLIFEASYVELHCESNGVVQQNIRHPFDKPRRGESIIVMESSNFLSNDVLRQNLKDNAKKLASKETLIFQDPKNTSIKTKECLPYNAPRRLITLQQSPDLNPIHLTFKEEFAQ</sequence>
<organism evidence="1 2">
    <name type="scientific">Nephila pilipes</name>
    <name type="common">Giant wood spider</name>
    <name type="synonym">Nephila maculata</name>
    <dbReference type="NCBI Taxonomy" id="299642"/>
    <lineage>
        <taxon>Eukaryota</taxon>
        <taxon>Metazoa</taxon>
        <taxon>Ecdysozoa</taxon>
        <taxon>Arthropoda</taxon>
        <taxon>Chelicerata</taxon>
        <taxon>Arachnida</taxon>
        <taxon>Araneae</taxon>
        <taxon>Araneomorphae</taxon>
        <taxon>Entelegynae</taxon>
        <taxon>Araneoidea</taxon>
        <taxon>Nephilidae</taxon>
        <taxon>Nephila</taxon>
    </lineage>
</organism>
<dbReference type="AlphaFoldDB" id="A0A8X6PE91"/>
<dbReference type="GO" id="GO:0003676">
    <property type="term" value="F:nucleic acid binding"/>
    <property type="evidence" value="ECO:0007669"/>
    <property type="project" value="InterPro"/>
</dbReference>
<dbReference type="Gene3D" id="3.30.420.10">
    <property type="entry name" value="Ribonuclease H-like superfamily/Ribonuclease H"/>
    <property type="match status" value="1"/>
</dbReference>
<dbReference type="InterPro" id="IPR036397">
    <property type="entry name" value="RNaseH_sf"/>
</dbReference>
<reference evidence="1" key="1">
    <citation type="submission" date="2020-08" db="EMBL/GenBank/DDBJ databases">
        <title>Multicomponent nature underlies the extraordinary mechanical properties of spider dragline silk.</title>
        <authorList>
            <person name="Kono N."/>
            <person name="Nakamura H."/>
            <person name="Mori M."/>
            <person name="Yoshida Y."/>
            <person name="Ohtoshi R."/>
            <person name="Malay A.D."/>
            <person name="Moran D.A.P."/>
            <person name="Tomita M."/>
            <person name="Numata K."/>
            <person name="Arakawa K."/>
        </authorList>
    </citation>
    <scope>NUCLEOTIDE SEQUENCE</scope>
</reference>